<reference evidence="4" key="1">
    <citation type="submission" date="2020-03" db="EMBL/GenBank/DDBJ databases">
        <title>Draft sequencing of Paenibacilllus sp. S3N08.</title>
        <authorList>
            <person name="Kim D.-U."/>
        </authorList>
    </citation>
    <scope>NUCLEOTIDE SEQUENCE</scope>
    <source>
        <strain evidence="4">S3N08</strain>
    </source>
</reference>
<dbReference type="SUPFAM" id="SSF46565">
    <property type="entry name" value="Chaperone J-domain"/>
    <property type="match status" value="1"/>
</dbReference>
<keyword evidence="2" id="KW-0346">Stress response</keyword>
<sequence length="138" mass="16064">MQNRREACGIIGLSEDASEQEIENRYFFLMKRYKYLEADERPSLDEPLFAAINEAYRFLIGYVPLQKVEFRELKWREKVQHIRDNYMMEIVYSLVLVLMIFAVGIGVSEVYMAFQAGAKDVGAYSPAEFPMAQHPGHK</sequence>
<evidence type="ECO:0000313" key="5">
    <source>
        <dbReference type="Proteomes" id="UP001165962"/>
    </source>
</evidence>
<comment type="caution">
    <text evidence="4">The sequence shown here is derived from an EMBL/GenBank/DDBJ whole genome shotgun (WGS) entry which is preliminary data.</text>
</comment>
<keyword evidence="3" id="KW-0472">Membrane</keyword>
<evidence type="ECO:0000313" key="4">
    <source>
        <dbReference type="EMBL" id="NHN29300.1"/>
    </source>
</evidence>
<keyword evidence="1" id="KW-0235">DNA replication</keyword>
<keyword evidence="3" id="KW-1133">Transmembrane helix</keyword>
<dbReference type="InterPro" id="IPR001623">
    <property type="entry name" value="DnaJ_domain"/>
</dbReference>
<dbReference type="Proteomes" id="UP001165962">
    <property type="component" value="Unassembled WGS sequence"/>
</dbReference>
<feature type="transmembrane region" description="Helical" evidence="3">
    <location>
        <begin position="90"/>
        <end position="114"/>
    </location>
</feature>
<protein>
    <submittedName>
        <fullName evidence="4">J domain-containing protein</fullName>
    </submittedName>
</protein>
<evidence type="ECO:0000256" key="1">
    <source>
        <dbReference type="ARBA" id="ARBA00022705"/>
    </source>
</evidence>
<keyword evidence="5" id="KW-1185">Reference proteome</keyword>
<proteinExistence type="predicted"/>
<dbReference type="RefSeq" id="WP_166147131.1">
    <property type="nucleotide sequence ID" value="NZ_JAAOIW010000002.1"/>
</dbReference>
<gene>
    <name evidence="4" type="ORF">G9U52_05575</name>
</gene>
<dbReference type="CDD" id="cd06257">
    <property type="entry name" value="DnaJ"/>
    <property type="match status" value="1"/>
</dbReference>
<dbReference type="EMBL" id="JAAOIW010000002">
    <property type="protein sequence ID" value="NHN29300.1"/>
    <property type="molecule type" value="Genomic_DNA"/>
</dbReference>
<dbReference type="Gene3D" id="1.10.287.110">
    <property type="entry name" value="DnaJ domain"/>
    <property type="match status" value="1"/>
</dbReference>
<dbReference type="InterPro" id="IPR036869">
    <property type="entry name" value="J_dom_sf"/>
</dbReference>
<evidence type="ECO:0000256" key="2">
    <source>
        <dbReference type="ARBA" id="ARBA00023016"/>
    </source>
</evidence>
<name>A0ABX0IZ97_9BACL</name>
<organism evidence="4 5">
    <name type="scientific">Paenibacillus agricola</name>
    <dbReference type="NCBI Taxonomy" id="2716264"/>
    <lineage>
        <taxon>Bacteria</taxon>
        <taxon>Bacillati</taxon>
        <taxon>Bacillota</taxon>
        <taxon>Bacilli</taxon>
        <taxon>Bacillales</taxon>
        <taxon>Paenibacillaceae</taxon>
        <taxon>Paenibacillus</taxon>
    </lineage>
</organism>
<keyword evidence="3" id="KW-0812">Transmembrane</keyword>
<evidence type="ECO:0000256" key="3">
    <source>
        <dbReference type="SAM" id="Phobius"/>
    </source>
</evidence>
<accession>A0ABX0IZ97</accession>